<accession>A0A6P7TZU7</accession>
<dbReference type="AlphaFoldDB" id="A0A6P7TZU7"/>
<organism evidence="5 6">
    <name type="scientific">Octopus sinensis</name>
    <name type="common">East Asian common octopus</name>
    <dbReference type="NCBI Taxonomy" id="2607531"/>
    <lineage>
        <taxon>Eukaryota</taxon>
        <taxon>Metazoa</taxon>
        <taxon>Spiralia</taxon>
        <taxon>Lophotrochozoa</taxon>
        <taxon>Mollusca</taxon>
        <taxon>Cephalopoda</taxon>
        <taxon>Coleoidea</taxon>
        <taxon>Octopodiformes</taxon>
        <taxon>Octopoda</taxon>
        <taxon>Incirrata</taxon>
        <taxon>Octopodidae</taxon>
        <taxon>Octopus</taxon>
    </lineage>
</organism>
<keyword evidence="3" id="KW-0520">NAD</keyword>
<gene>
    <name evidence="6" type="primary">LOC115229219</name>
</gene>
<sequence>MKDICIGGHSGTTIVPLLRTTINDKKHSPEDIQDMCSKIRNAGTVVVEAKKGNGSATLSMAAAGFEIVNAILRGLSGEKGVVECAFVKSDITSASYFASPLEFGLSGVERVLPLPELTQQQQDMFDIALPILKDDIQKGLDFPC</sequence>
<dbReference type="GO" id="GO:0005737">
    <property type="term" value="C:cytoplasm"/>
    <property type="evidence" value="ECO:0007669"/>
    <property type="project" value="TreeGrafter"/>
</dbReference>
<dbReference type="PANTHER" id="PTHR11540:SF16">
    <property type="entry name" value="MALATE DEHYDROGENASE, MITOCHONDRIAL"/>
    <property type="match status" value="1"/>
</dbReference>
<keyword evidence="2" id="KW-0560">Oxidoreductase</keyword>
<name>A0A6P7TZU7_9MOLL</name>
<proteinExistence type="predicted"/>
<dbReference type="RefSeq" id="XP_029655470.1">
    <property type="nucleotide sequence ID" value="XM_029799610.1"/>
</dbReference>
<dbReference type="FunFam" id="3.90.110.10:FF:000009">
    <property type="entry name" value="Malate dehydrogenase"/>
    <property type="match status" value="1"/>
</dbReference>
<dbReference type="InterPro" id="IPR022383">
    <property type="entry name" value="Lactate/malate_DH_C"/>
</dbReference>
<feature type="domain" description="Lactate/malate dehydrogenase C-terminal" evidence="4">
    <location>
        <begin position="5"/>
        <end position="142"/>
    </location>
</feature>
<evidence type="ECO:0000256" key="1">
    <source>
        <dbReference type="ARBA" id="ARBA00011738"/>
    </source>
</evidence>
<evidence type="ECO:0000256" key="3">
    <source>
        <dbReference type="ARBA" id="ARBA00023027"/>
    </source>
</evidence>
<dbReference type="Proteomes" id="UP000515154">
    <property type="component" value="Unplaced"/>
</dbReference>
<comment type="subunit">
    <text evidence="1">Homodimer.</text>
</comment>
<reference evidence="6" key="1">
    <citation type="submission" date="2025-08" db="UniProtKB">
        <authorList>
            <consortium name="RefSeq"/>
        </authorList>
    </citation>
    <scope>IDENTIFICATION</scope>
</reference>
<evidence type="ECO:0000313" key="6">
    <source>
        <dbReference type="RefSeq" id="XP_029655470.1"/>
    </source>
</evidence>
<dbReference type="GO" id="GO:0030060">
    <property type="term" value="F:L-malate dehydrogenase (NAD+) activity"/>
    <property type="evidence" value="ECO:0007669"/>
    <property type="project" value="TreeGrafter"/>
</dbReference>
<keyword evidence="5" id="KW-1185">Reference proteome</keyword>
<dbReference type="Pfam" id="PF02866">
    <property type="entry name" value="Ldh_1_C"/>
    <property type="match status" value="1"/>
</dbReference>
<dbReference type="SUPFAM" id="SSF56327">
    <property type="entry name" value="LDH C-terminal domain-like"/>
    <property type="match status" value="1"/>
</dbReference>
<dbReference type="Gene3D" id="3.90.110.10">
    <property type="entry name" value="Lactate dehydrogenase/glycoside hydrolase, family 4, C-terminal"/>
    <property type="match status" value="1"/>
</dbReference>
<dbReference type="PANTHER" id="PTHR11540">
    <property type="entry name" value="MALATE AND LACTATE DEHYDROGENASE"/>
    <property type="match status" value="1"/>
</dbReference>
<dbReference type="InterPro" id="IPR015955">
    <property type="entry name" value="Lactate_DH/Glyco_Ohase_4_C"/>
</dbReference>
<dbReference type="KEGG" id="osn:115229219"/>
<evidence type="ECO:0000313" key="5">
    <source>
        <dbReference type="Proteomes" id="UP000515154"/>
    </source>
</evidence>
<evidence type="ECO:0000256" key="2">
    <source>
        <dbReference type="ARBA" id="ARBA00023002"/>
    </source>
</evidence>
<protein>
    <submittedName>
        <fullName evidence="6">Malate dehydrogenase-like</fullName>
    </submittedName>
</protein>
<evidence type="ECO:0000259" key="4">
    <source>
        <dbReference type="Pfam" id="PF02866"/>
    </source>
</evidence>